<dbReference type="Pfam" id="PF09697">
    <property type="entry name" value="Porph_ging"/>
    <property type="match status" value="1"/>
</dbReference>
<gene>
    <name evidence="1" type="ORF">AWE51_14240</name>
</gene>
<dbReference type="NCBIfam" id="TIGR01200">
    <property type="entry name" value="GLPGLI"/>
    <property type="match status" value="1"/>
</dbReference>
<evidence type="ECO:0000313" key="2">
    <source>
        <dbReference type="Proteomes" id="UP000076715"/>
    </source>
</evidence>
<dbReference type="STRING" id="1642818.AWE51_14240"/>
<protein>
    <recommendedName>
        <fullName evidence="3">GLPGLI family protein</fullName>
    </recommendedName>
</protein>
<proteinExistence type="predicted"/>
<accession>A0A162XRQ1</accession>
<dbReference type="Proteomes" id="UP000076715">
    <property type="component" value="Unassembled WGS sequence"/>
</dbReference>
<reference evidence="1 2" key="1">
    <citation type="submission" date="2016-01" db="EMBL/GenBank/DDBJ databases">
        <title>The draft genome sequence of Aquimarina sp. RZW4-3-2.</title>
        <authorList>
            <person name="Wang Y."/>
        </authorList>
    </citation>
    <scope>NUCLEOTIDE SEQUENCE [LARGE SCALE GENOMIC DNA]</scope>
    <source>
        <strain evidence="1 2">RZW4-3-2</strain>
    </source>
</reference>
<name>A0A162XRQ1_9FLAO</name>
<dbReference type="InterPro" id="IPR005901">
    <property type="entry name" value="GLPGLI"/>
</dbReference>
<comment type="caution">
    <text evidence="1">The sequence shown here is derived from an EMBL/GenBank/DDBJ whole genome shotgun (WGS) entry which is preliminary data.</text>
</comment>
<organism evidence="1 2">
    <name type="scientific">Aquimarina aggregata</name>
    <dbReference type="NCBI Taxonomy" id="1642818"/>
    <lineage>
        <taxon>Bacteria</taxon>
        <taxon>Pseudomonadati</taxon>
        <taxon>Bacteroidota</taxon>
        <taxon>Flavobacteriia</taxon>
        <taxon>Flavobacteriales</taxon>
        <taxon>Flavobacteriaceae</taxon>
        <taxon>Aquimarina</taxon>
    </lineage>
</organism>
<sequence length="270" mass="31313">MVKSLKINLLLFFLLMSFVGAGQEITVFYKEKRKSDYQKLRHSQYRIKAIGGEELSTLMQEKAKEHEKEFSLFKYISVLRIKGQKSIHYPQKKIWDDTINSSIAYGEKGKTVISREVAQRDHTITFMDLDAKLKVSTEHAYGKDFLVEEKLVSQKWIFKNEKKTIGRYSCKKAVLENPNEVPEYITSRDTELYQKLIEVWYTEDIPIKSGPIGFWGLPGLILEIKNGSTHILLDKVVFDLDGFIVKPPSVGEKVTRDHIDDLPMLQFMEN</sequence>
<evidence type="ECO:0008006" key="3">
    <source>
        <dbReference type="Google" id="ProtNLM"/>
    </source>
</evidence>
<keyword evidence="2" id="KW-1185">Reference proteome</keyword>
<dbReference type="AlphaFoldDB" id="A0A162XRQ1"/>
<dbReference type="OrthoDB" id="1440774at2"/>
<evidence type="ECO:0000313" key="1">
    <source>
        <dbReference type="EMBL" id="KZS38742.1"/>
    </source>
</evidence>
<dbReference type="RefSeq" id="WP_082832564.1">
    <property type="nucleotide sequence ID" value="NZ_LQRT01000046.1"/>
</dbReference>
<dbReference type="EMBL" id="LQRT01000046">
    <property type="protein sequence ID" value="KZS38742.1"/>
    <property type="molecule type" value="Genomic_DNA"/>
</dbReference>